<dbReference type="Gene3D" id="3.40.190.10">
    <property type="entry name" value="Periplasmic binding protein-like II"/>
    <property type="match status" value="2"/>
</dbReference>
<comment type="caution">
    <text evidence="7">The sequence shown here is derived from an EMBL/GenBank/DDBJ whole genome shotgun (WGS) entry which is preliminary data.</text>
</comment>
<feature type="chain" id="PRO_5039027070" evidence="6">
    <location>
        <begin position="21"/>
        <end position="383"/>
    </location>
</feature>
<keyword evidence="8" id="KW-1185">Reference proteome</keyword>
<keyword evidence="4" id="KW-0479">Metal-binding</keyword>
<dbReference type="Pfam" id="PF13416">
    <property type="entry name" value="SBP_bac_8"/>
    <property type="match status" value="1"/>
</dbReference>
<feature type="signal peptide" evidence="6">
    <location>
        <begin position="1"/>
        <end position="20"/>
    </location>
</feature>
<name>A0A931HVX7_9BACI</name>
<dbReference type="Proteomes" id="UP000614490">
    <property type="component" value="Unassembled WGS sequence"/>
</dbReference>
<evidence type="ECO:0000256" key="2">
    <source>
        <dbReference type="ARBA" id="ARBA00022496"/>
    </source>
</evidence>
<dbReference type="InterPro" id="IPR026045">
    <property type="entry name" value="Ferric-bd"/>
</dbReference>
<organism evidence="7 8">
    <name type="scientific">Halobacillus yeomjeoni</name>
    <dbReference type="NCBI Taxonomy" id="311194"/>
    <lineage>
        <taxon>Bacteria</taxon>
        <taxon>Bacillati</taxon>
        <taxon>Bacillota</taxon>
        <taxon>Bacilli</taxon>
        <taxon>Bacillales</taxon>
        <taxon>Bacillaceae</taxon>
        <taxon>Halobacillus</taxon>
    </lineage>
</organism>
<feature type="binding site" evidence="4">
    <location>
        <position position="265"/>
    </location>
    <ligand>
        <name>Fe cation</name>
        <dbReference type="ChEBI" id="CHEBI:24875"/>
    </ligand>
</feature>
<dbReference type="PANTHER" id="PTHR30006:SF15">
    <property type="entry name" value="IRON-UTILIZATION PERIPLASMIC PROTEIN"/>
    <property type="match status" value="1"/>
</dbReference>
<feature type="binding site" evidence="4">
    <location>
        <position position="264"/>
    </location>
    <ligand>
        <name>Fe cation</name>
        <dbReference type="ChEBI" id="CHEBI:24875"/>
    </ligand>
</feature>
<accession>A0A931HVX7</accession>
<sequence length="383" mass="42745">MRNKWFLISIILILSVFALAACGNNEGDQAAEDKEEPKTEEKQETEDKASEKEASNENAEYKAEELGGEVNLYTGRHYETDQELYDQFTEETGIEVNVIKGDDDELIARLDREGKASKADLLITADAGRLHRAKSQDLLQSVDSEVLNANIPENLRDEEQQWFGLTKRARVIAYHKERVNPEDIQTYMDLTKDEFQDKVLIRSSSNIYNQSLVASMIALDGEEKAKEWAEGIVDNMARDPKGGDTDQAKAVAAGEGDVAVMNTYYLGKLMNSEDPEEVKVGEQLGVIFPNQDSTGAHVNISGIGMTASSKNTEQAQKFIEFLTTEQAQKQFAEANYEYPVNPDVAPSELLQSWGEFKAQDINLSVLGENNDKAIKVMNEVGWQ</sequence>
<dbReference type="AlphaFoldDB" id="A0A931HVX7"/>
<evidence type="ECO:0000313" key="7">
    <source>
        <dbReference type="EMBL" id="MBH0230479.1"/>
    </source>
</evidence>
<dbReference type="RefSeq" id="WP_197317112.1">
    <property type="nucleotide sequence ID" value="NZ_JADZSC010000002.1"/>
</dbReference>
<keyword evidence="3 6" id="KW-0732">Signal</keyword>
<protein>
    <submittedName>
        <fullName evidence="7">Extracellular solute-binding protein</fullName>
    </submittedName>
</protein>
<dbReference type="EMBL" id="JADZSC010000002">
    <property type="protein sequence ID" value="MBH0230479.1"/>
    <property type="molecule type" value="Genomic_DNA"/>
</dbReference>
<evidence type="ECO:0000256" key="1">
    <source>
        <dbReference type="ARBA" id="ARBA00008520"/>
    </source>
</evidence>
<evidence type="ECO:0000313" key="8">
    <source>
        <dbReference type="Proteomes" id="UP000614490"/>
    </source>
</evidence>
<evidence type="ECO:0000256" key="4">
    <source>
        <dbReference type="PIRSR" id="PIRSR002825-1"/>
    </source>
</evidence>
<gene>
    <name evidence="7" type="ORF">H0267_09675</name>
</gene>
<keyword evidence="4" id="KW-0408">Iron</keyword>
<dbReference type="GO" id="GO:0046872">
    <property type="term" value="F:metal ion binding"/>
    <property type="evidence" value="ECO:0007669"/>
    <property type="project" value="UniProtKB-KW"/>
</dbReference>
<reference evidence="7 8" key="1">
    <citation type="journal article" date="2005" name="Int. J. Syst. Evol. Microbiol.">
        <title>Halobacillus yeomjeoni sp. nov., isolated from a marine solar saltern in Korea.</title>
        <authorList>
            <person name="Yoon J.H."/>
            <person name="Kang S.J."/>
            <person name="Lee C.H."/>
            <person name="Oh H.W."/>
            <person name="Oh T.K."/>
        </authorList>
    </citation>
    <scope>NUCLEOTIDE SEQUENCE [LARGE SCALE GENOMIC DNA]</scope>
    <source>
        <strain evidence="7 8">KCTC 3957</strain>
    </source>
</reference>
<feature type="compositionally biased region" description="Basic and acidic residues" evidence="5">
    <location>
        <begin position="31"/>
        <end position="63"/>
    </location>
</feature>
<dbReference type="GO" id="GO:0006826">
    <property type="term" value="P:iron ion transport"/>
    <property type="evidence" value="ECO:0007669"/>
    <property type="project" value="UniProtKB-KW"/>
</dbReference>
<dbReference type="InterPro" id="IPR006059">
    <property type="entry name" value="SBP"/>
</dbReference>
<evidence type="ECO:0000256" key="6">
    <source>
        <dbReference type="SAM" id="SignalP"/>
    </source>
</evidence>
<keyword evidence="2" id="KW-0813">Transport</keyword>
<feature type="region of interest" description="Disordered" evidence="5">
    <location>
        <begin position="27"/>
        <end position="63"/>
    </location>
</feature>
<dbReference type="PIRSF" id="PIRSF002825">
    <property type="entry name" value="CfbpA"/>
    <property type="match status" value="1"/>
</dbReference>
<keyword evidence="2" id="KW-0410">Iron transport</keyword>
<evidence type="ECO:0000256" key="3">
    <source>
        <dbReference type="ARBA" id="ARBA00022729"/>
    </source>
</evidence>
<dbReference type="SUPFAM" id="SSF53850">
    <property type="entry name" value="Periplasmic binding protein-like II"/>
    <property type="match status" value="1"/>
</dbReference>
<dbReference type="PROSITE" id="PS51257">
    <property type="entry name" value="PROKAR_LIPOPROTEIN"/>
    <property type="match status" value="1"/>
</dbReference>
<keyword evidence="2" id="KW-0406">Ion transport</keyword>
<dbReference type="GO" id="GO:0030288">
    <property type="term" value="C:outer membrane-bounded periplasmic space"/>
    <property type="evidence" value="ECO:0007669"/>
    <property type="project" value="TreeGrafter"/>
</dbReference>
<proteinExistence type="inferred from homology"/>
<feature type="binding site" evidence="4">
    <location>
        <position position="77"/>
    </location>
    <ligand>
        <name>Fe cation</name>
        <dbReference type="ChEBI" id="CHEBI:24875"/>
    </ligand>
</feature>
<dbReference type="CDD" id="cd13542">
    <property type="entry name" value="PBP2_FutA1_ilke"/>
    <property type="match status" value="1"/>
</dbReference>
<comment type="similarity">
    <text evidence="1">Belongs to the bacterial solute-binding protein 1 family.</text>
</comment>
<dbReference type="PANTHER" id="PTHR30006">
    <property type="entry name" value="THIAMINE-BINDING PERIPLASMIC PROTEIN-RELATED"/>
    <property type="match status" value="1"/>
</dbReference>
<evidence type="ECO:0000256" key="5">
    <source>
        <dbReference type="SAM" id="MobiDB-lite"/>
    </source>
</evidence>